<protein>
    <submittedName>
        <fullName evidence="2">ATP-binding cassette sub-family A member 5</fullName>
    </submittedName>
</protein>
<keyword evidence="2" id="KW-0067">ATP-binding</keyword>
<evidence type="ECO:0000313" key="3">
    <source>
        <dbReference type="Proteomes" id="UP000018936"/>
    </source>
</evidence>
<dbReference type="GO" id="GO:0140359">
    <property type="term" value="F:ABC-type transporter activity"/>
    <property type="evidence" value="ECO:0007669"/>
    <property type="project" value="InterPro"/>
</dbReference>
<evidence type="ECO:0000259" key="1">
    <source>
        <dbReference type="Pfam" id="PF00005"/>
    </source>
</evidence>
<dbReference type="Pfam" id="PF00005">
    <property type="entry name" value="ABC_tran"/>
    <property type="match status" value="1"/>
</dbReference>
<dbReference type="Gene3D" id="3.40.50.300">
    <property type="entry name" value="P-loop containing nucleotide triphosphate hydrolases"/>
    <property type="match status" value="2"/>
</dbReference>
<dbReference type="GO" id="GO:0005524">
    <property type="term" value="F:ATP binding"/>
    <property type="evidence" value="ECO:0007669"/>
    <property type="project" value="UniProtKB-KW"/>
</dbReference>
<organism evidence="2 3">
    <name type="scientific">Ophiophagus hannah</name>
    <name type="common">King cobra</name>
    <name type="synonym">Naja hannah</name>
    <dbReference type="NCBI Taxonomy" id="8665"/>
    <lineage>
        <taxon>Eukaryota</taxon>
        <taxon>Metazoa</taxon>
        <taxon>Chordata</taxon>
        <taxon>Craniata</taxon>
        <taxon>Vertebrata</taxon>
        <taxon>Euteleostomi</taxon>
        <taxon>Lepidosauria</taxon>
        <taxon>Squamata</taxon>
        <taxon>Bifurcata</taxon>
        <taxon>Unidentata</taxon>
        <taxon>Episquamata</taxon>
        <taxon>Toxicofera</taxon>
        <taxon>Serpentes</taxon>
        <taxon>Colubroidea</taxon>
        <taxon>Elapidae</taxon>
        <taxon>Elapinae</taxon>
        <taxon>Ophiophagus</taxon>
    </lineage>
</organism>
<accession>V8N9K4</accession>
<dbReference type="PANTHER" id="PTHR19229">
    <property type="entry name" value="ATP-BINDING CASSETTE TRANSPORTER SUBFAMILY A ABCA"/>
    <property type="match status" value="1"/>
</dbReference>
<dbReference type="GO" id="GO:0005319">
    <property type="term" value="F:lipid transporter activity"/>
    <property type="evidence" value="ECO:0007669"/>
    <property type="project" value="TreeGrafter"/>
</dbReference>
<dbReference type="InterPro" id="IPR027417">
    <property type="entry name" value="P-loop_NTPase"/>
</dbReference>
<feature type="domain" description="ABC transporter" evidence="1">
    <location>
        <begin position="48"/>
        <end position="80"/>
    </location>
</feature>
<gene>
    <name evidence="2" type="primary">Abca5</name>
    <name evidence="2" type="ORF">L345_15672</name>
</gene>
<dbReference type="SUPFAM" id="SSF52540">
    <property type="entry name" value="P-loop containing nucleoside triphosphate hydrolases"/>
    <property type="match status" value="1"/>
</dbReference>
<evidence type="ECO:0000313" key="2">
    <source>
        <dbReference type="EMBL" id="ETE58606.1"/>
    </source>
</evidence>
<dbReference type="AlphaFoldDB" id="V8N9K4"/>
<dbReference type="GO" id="GO:0016020">
    <property type="term" value="C:membrane"/>
    <property type="evidence" value="ECO:0007669"/>
    <property type="project" value="InterPro"/>
</dbReference>
<dbReference type="PANTHER" id="PTHR19229:SF274">
    <property type="entry name" value="ABC-TYPE ORGANIC ANION TRANSPORTER ABCA8"/>
    <property type="match status" value="1"/>
</dbReference>
<dbReference type="InterPro" id="IPR003439">
    <property type="entry name" value="ABC_transporter-like_ATP-bd"/>
</dbReference>
<comment type="caution">
    <text evidence="2">The sequence shown here is derived from an EMBL/GenBank/DDBJ whole genome shotgun (WGS) entry which is preliminary data.</text>
</comment>
<dbReference type="GO" id="GO:0016887">
    <property type="term" value="F:ATP hydrolysis activity"/>
    <property type="evidence" value="ECO:0007669"/>
    <property type="project" value="InterPro"/>
</dbReference>
<dbReference type="Proteomes" id="UP000018936">
    <property type="component" value="Unassembled WGS sequence"/>
</dbReference>
<keyword evidence="3" id="KW-1185">Reference proteome</keyword>
<dbReference type="EMBL" id="AZIM01006524">
    <property type="protein sequence ID" value="ETE58606.1"/>
    <property type="molecule type" value="Genomic_DNA"/>
</dbReference>
<reference evidence="2 3" key="1">
    <citation type="journal article" date="2013" name="Proc. Natl. Acad. Sci. U.S.A.">
        <title>The king cobra genome reveals dynamic gene evolution and adaptation in the snake venom system.</title>
        <authorList>
            <person name="Vonk F.J."/>
            <person name="Casewell N.R."/>
            <person name="Henkel C.V."/>
            <person name="Heimberg A.M."/>
            <person name="Jansen H.J."/>
            <person name="McCleary R.J."/>
            <person name="Kerkkamp H.M."/>
            <person name="Vos R.A."/>
            <person name="Guerreiro I."/>
            <person name="Calvete J.J."/>
            <person name="Wuster W."/>
            <person name="Woods A.E."/>
            <person name="Logan J.M."/>
            <person name="Harrison R.A."/>
            <person name="Castoe T.A."/>
            <person name="de Koning A.P."/>
            <person name="Pollock D.D."/>
            <person name="Yandell M."/>
            <person name="Calderon D."/>
            <person name="Renjifo C."/>
            <person name="Currier R.B."/>
            <person name="Salgado D."/>
            <person name="Pla D."/>
            <person name="Sanz L."/>
            <person name="Hyder A.S."/>
            <person name="Ribeiro J.M."/>
            <person name="Arntzen J.W."/>
            <person name="van den Thillart G.E."/>
            <person name="Boetzer M."/>
            <person name="Pirovano W."/>
            <person name="Dirks R.P."/>
            <person name="Spaink H.P."/>
            <person name="Duboule D."/>
            <person name="McGlinn E."/>
            <person name="Kini R.M."/>
            <person name="Richardson M.K."/>
        </authorList>
    </citation>
    <scope>NUCLEOTIDE SEQUENCE</scope>
    <source>
        <tissue evidence="2">Blood</tissue>
    </source>
</reference>
<proteinExistence type="predicted"/>
<sequence>MEDEKSMEAAQVEETDIIGVVFQDEVSYRLRFPLYEIVSPNQHIGEIGEILGLLGPNGAGKSTIISMIMGDVDPTAGQLNGFFRRAIHTMLQNKDKGAILTTHHMEEAEAVCDRVAIMVSGQLRCLGSIQYLKSKFGKNYLLQVKVKGGITRRSCEYSDSKNVPTSSSSRKVFLELCKEQERDYFDLTPNTTFDWKKLQEADL</sequence>
<name>V8N9K4_OPHHA</name>
<dbReference type="InterPro" id="IPR026082">
    <property type="entry name" value="ABCA"/>
</dbReference>
<dbReference type="OrthoDB" id="9048447at2759"/>
<keyword evidence="2" id="KW-0547">Nucleotide-binding</keyword>